<dbReference type="EMBL" id="FNBK01000001">
    <property type="protein sequence ID" value="SDE77857.1"/>
    <property type="molecule type" value="Genomic_DNA"/>
</dbReference>
<dbReference type="InterPro" id="IPR007352">
    <property type="entry name" value="DUF420"/>
</dbReference>
<gene>
    <name evidence="2" type="ORF">SAMN05216218_101290</name>
</gene>
<keyword evidence="1" id="KW-0812">Transmembrane</keyword>
<evidence type="ECO:0000313" key="2">
    <source>
        <dbReference type="EMBL" id="SDE77857.1"/>
    </source>
</evidence>
<reference evidence="3" key="1">
    <citation type="submission" date="2016-10" db="EMBL/GenBank/DDBJ databases">
        <authorList>
            <person name="Varghese N."/>
            <person name="Submissions S."/>
        </authorList>
    </citation>
    <scope>NUCLEOTIDE SEQUENCE [LARGE SCALE GENOMIC DNA]</scope>
    <source>
        <strain evidence="3">IBRC-M 10760</strain>
    </source>
</reference>
<dbReference type="PANTHER" id="PTHR37692">
    <property type="entry name" value="HYPOTHETICAL MEMBRANE SPANNING PROTEIN"/>
    <property type="match status" value="1"/>
</dbReference>
<dbReference type="RefSeq" id="WP_092686970.1">
    <property type="nucleotide sequence ID" value="NZ_FNBK01000001.1"/>
</dbReference>
<protein>
    <submittedName>
        <fullName evidence="2">Putative membrane protein</fullName>
    </submittedName>
</protein>
<dbReference type="Proteomes" id="UP000199076">
    <property type="component" value="Unassembled WGS sequence"/>
</dbReference>
<proteinExistence type="predicted"/>
<evidence type="ECO:0000313" key="3">
    <source>
        <dbReference type="Proteomes" id="UP000199076"/>
    </source>
</evidence>
<evidence type="ECO:0000256" key="1">
    <source>
        <dbReference type="SAM" id="Phobius"/>
    </source>
</evidence>
<name>A0A1G7FPP7_9EURY</name>
<dbReference type="STRING" id="660518.SAMN05216218_101290"/>
<feature type="transmembrane region" description="Helical" evidence="1">
    <location>
        <begin position="121"/>
        <end position="144"/>
    </location>
</feature>
<keyword evidence="3" id="KW-1185">Reference proteome</keyword>
<dbReference type="OrthoDB" id="213478at2157"/>
<dbReference type="AlphaFoldDB" id="A0A1G7FPP7"/>
<accession>A0A1G7FPP7</accession>
<keyword evidence="1" id="KW-1133">Transmembrane helix</keyword>
<dbReference type="Pfam" id="PF04238">
    <property type="entry name" value="DUF420"/>
    <property type="match status" value="1"/>
</dbReference>
<feature type="transmembrane region" description="Helical" evidence="1">
    <location>
        <begin position="17"/>
        <end position="37"/>
    </location>
</feature>
<keyword evidence="1" id="KW-0472">Membrane</keyword>
<sequence>MAVADDLQRWPKAHPRAVTTILSIIGYALVIGAFGGFLPLPEFSRGTVIFLGDAIAVVNTLALTAIVAGVYFIRNDQVRKHRAAMLTAFTLIMFFLVLYLLKVGGGFEKAIDAQGAVWIAYIVMLAIHILLSALAVPVVLHAVVLGLTHSPAELRDTIHARVGRVAVAAWGLSLALGIVTYILLNHVYGWTPRGHSAGLLLLLLSTRPSSAARPIFDRE</sequence>
<feature type="transmembrane region" description="Helical" evidence="1">
    <location>
        <begin position="83"/>
        <end position="101"/>
    </location>
</feature>
<feature type="transmembrane region" description="Helical" evidence="1">
    <location>
        <begin position="165"/>
        <end position="184"/>
    </location>
</feature>
<dbReference type="PANTHER" id="PTHR37692:SF1">
    <property type="entry name" value="DUF420 DOMAIN-CONTAINING PROTEIN"/>
    <property type="match status" value="1"/>
</dbReference>
<feature type="transmembrane region" description="Helical" evidence="1">
    <location>
        <begin position="49"/>
        <end position="71"/>
    </location>
</feature>
<organism evidence="2 3">
    <name type="scientific">Halorientalis regularis</name>
    <dbReference type="NCBI Taxonomy" id="660518"/>
    <lineage>
        <taxon>Archaea</taxon>
        <taxon>Methanobacteriati</taxon>
        <taxon>Methanobacteriota</taxon>
        <taxon>Stenosarchaea group</taxon>
        <taxon>Halobacteria</taxon>
        <taxon>Halobacteriales</taxon>
        <taxon>Haloarculaceae</taxon>
        <taxon>Halorientalis</taxon>
    </lineage>
</organism>